<dbReference type="GO" id="GO:0045842">
    <property type="term" value="P:positive regulation of mitotic metaphase/anaphase transition"/>
    <property type="evidence" value="ECO:0007669"/>
    <property type="project" value="TreeGrafter"/>
</dbReference>
<dbReference type="GO" id="GO:0031145">
    <property type="term" value="P:anaphase-promoting complex-dependent catabolic process"/>
    <property type="evidence" value="ECO:0007669"/>
    <property type="project" value="TreeGrafter"/>
</dbReference>
<dbReference type="GO" id="GO:0051301">
    <property type="term" value="P:cell division"/>
    <property type="evidence" value="ECO:0007669"/>
    <property type="project" value="UniProtKB-KW"/>
</dbReference>
<protein>
    <recommendedName>
        <fullName evidence="10">Cell division cycle protein 16-like protein</fullName>
    </recommendedName>
</protein>
<evidence type="ECO:0000313" key="8">
    <source>
        <dbReference type="EMBL" id="KAG5672804.1"/>
    </source>
</evidence>
<dbReference type="AlphaFoldDB" id="A0A9J6BSG3"/>
<evidence type="ECO:0000256" key="5">
    <source>
        <dbReference type="ARBA" id="ARBA00022803"/>
    </source>
</evidence>
<keyword evidence="4" id="KW-0833">Ubl conjugation pathway</keyword>
<keyword evidence="3" id="KW-0498">Mitosis</keyword>
<accession>A0A9J6BSG3</accession>
<evidence type="ECO:0000256" key="3">
    <source>
        <dbReference type="ARBA" id="ARBA00022776"/>
    </source>
</evidence>
<dbReference type="InterPro" id="IPR011990">
    <property type="entry name" value="TPR-like_helical_dom_sf"/>
</dbReference>
<evidence type="ECO:0008006" key="10">
    <source>
        <dbReference type="Google" id="ProtNLM"/>
    </source>
</evidence>
<keyword evidence="6" id="KW-0131">Cell cycle</keyword>
<dbReference type="SUPFAM" id="SSF48452">
    <property type="entry name" value="TPR-like"/>
    <property type="match status" value="2"/>
</dbReference>
<dbReference type="Gene3D" id="1.25.40.10">
    <property type="entry name" value="Tetratricopeptide repeat domain"/>
    <property type="match status" value="2"/>
</dbReference>
<evidence type="ECO:0000256" key="6">
    <source>
        <dbReference type="ARBA" id="ARBA00023306"/>
    </source>
</evidence>
<evidence type="ECO:0000256" key="7">
    <source>
        <dbReference type="PROSITE-ProRule" id="PRU00339"/>
    </source>
</evidence>
<dbReference type="PANTHER" id="PTHR12558:SF9">
    <property type="entry name" value="CELL DIVISION CYCLE PROTEIN 16 HOMOLOG"/>
    <property type="match status" value="1"/>
</dbReference>
<evidence type="ECO:0000256" key="2">
    <source>
        <dbReference type="ARBA" id="ARBA00022737"/>
    </source>
</evidence>
<keyword evidence="2" id="KW-0677">Repeat</keyword>
<dbReference type="InterPro" id="IPR019734">
    <property type="entry name" value="TPR_rpt"/>
</dbReference>
<evidence type="ECO:0000256" key="4">
    <source>
        <dbReference type="ARBA" id="ARBA00022786"/>
    </source>
</evidence>
<name>A0A9J6BSG3_POLVA</name>
<dbReference type="GO" id="GO:0016567">
    <property type="term" value="P:protein ubiquitination"/>
    <property type="evidence" value="ECO:0007669"/>
    <property type="project" value="TreeGrafter"/>
</dbReference>
<dbReference type="PANTHER" id="PTHR12558">
    <property type="entry name" value="CELL DIVISION CYCLE 16,23,27"/>
    <property type="match status" value="1"/>
</dbReference>
<feature type="repeat" description="TPR" evidence="7">
    <location>
        <begin position="614"/>
        <end position="647"/>
    </location>
</feature>
<organism evidence="8 9">
    <name type="scientific">Polypedilum vanderplanki</name>
    <name type="common">Sleeping chironomid midge</name>
    <dbReference type="NCBI Taxonomy" id="319348"/>
    <lineage>
        <taxon>Eukaryota</taxon>
        <taxon>Metazoa</taxon>
        <taxon>Ecdysozoa</taxon>
        <taxon>Arthropoda</taxon>
        <taxon>Hexapoda</taxon>
        <taxon>Insecta</taxon>
        <taxon>Pterygota</taxon>
        <taxon>Neoptera</taxon>
        <taxon>Endopterygota</taxon>
        <taxon>Diptera</taxon>
        <taxon>Nematocera</taxon>
        <taxon>Chironomoidea</taxon>
        <taxon>Chironomidae</taxon>
        <taxon>Chironominae</taxon>
        <taxon>Polypedilum</taxon>
        <taxon>Polypedilum</taxon>
    </lineage>
</organism>
<dbReference type="GO" id="GO:0005680">
    <property type="term" value="C:anaphase-promoting complex"/>
    <property type="evidence" value="ECO:0007669"/>
    <property type="project" value="TreeGrafter"/>
</dbReference>
<dbReference type="EMBL" id="JADBJN010000003">
    <property type="protein sequence ID" value="KAG5672804.1"/>
    <property type="molecule type" value="Genomic_DNA"/>
</dbReference>
<dbReference type="Proteomes" id="UP001107558">
    <property type="component" value="Chromosome 3"/>
</dbReference>
<reference evidence="8" key="1">
    <citation type="submission" date="2021-03" db="EMBL/GenBank/DDBJ databases">
        <title>Chromosome level genome of the anhydrobiotic midge Polypedilum vanderplanki.</title>
        <authorList>
            <person name="Yoshida Y."/>
            <person name="Kikawada T."/>
            <person name="Gusev O."/>
        </authorList>
    </citation>
    <scope>NUCLEOTIDE SEQUENCE</scope>
    <source>
        <strain evidence="8">NIAS01</strain>
        <tissue evidence="8">Whole body or cell culture</tissue>
    </source>
</reference>
<dbReference type="PROSITE" id="PS50005">
    <property type="entry name" value="TPR"/>
    <property type="match status" value="1"/>
</dbReference>
<evidence type="ECO:0000256" key="1">
    <source>
        <dbReference type="ARBA" id="ARBA00022618"/>
    </source>
</evidence>
<dbReference type="Pfam" id="PF12895">
    <property type="entry name" value="ANAPC3"/>
    <property type="match status" value="1"/>
</dbReference>
<keyword evidence="1" id="KW-0132">Cell division</keyword>
<evidence type="ECO:0000313" key="9">
    <source>
        <dbReference type="Proteomes" id="UP001107558"/>
    </source>
</evidence>
<sequence length="720" mass="82762">MTTDLIIEESDMNEQFNNLDQQCTDIDCYRKLVKNLLDLRRYKSALYWSEKVAVLSQNYPKDVYQMAQCMYMLKEYNRAGHVIKRSELEKKNLLCLTLLIECLYASKEYQEALNLLDSLDIEDLNTSLHEETDIDPVINQINDNTKNDLLASLYLLKAKILEAVDKRSLAIDCYIHALQKSVYMTEALDALVHHEILMSWEEKDLIQNIMPTKQCNDADLHILKYLYEQKLKKYYSSTSTSPQMGHPEKTPNNAQLLNAINEKIKASETVENRKSISTSTAVKGSIKLFSTPSTQTIMSPANKILYDLKNTSASSFSIQSSLSRSMLNCSRTVNTNNKIPSRTAKNSGDIITAKNALRILENSVDILIANAEELFYNCEYKKCLKIIEEILDRDPYHKRTLFVQIGCLMELKDSNALYYMAHKLVDFNPDEPISWYAVGSYYILINKPEQGRRYLTKAVLLDRLFGPAFLTYGHSFAKEKEHDQAMAAYFKAIQLMRGCHLPFLYIGVECGLTKNYEMAEKFFYQAMSLAPLDVFVLHELGVIKYESELYEDAEEIFRTTLSMVTEMCKQKNESLSDRWEPLLNNLGHCCRKNKKLTESLDFHMRALSLKPLNSQTYTSIGFVLALMGRLSEAVENFHKSLALKRDDVITSTILKTVLEDLVEDMVEIEGGDEKENQQQQKHDITANLTSSGETIDYIDVYRQLKFDEREDSADMNLECD</sequence>
<gene>
    <name evidence="8" type="ORF">PVAND_002896</name>
</gene>
<dbReference type="OrthoDB" id="10006270at2759"/>
<comment type="caution">
    <text evidence="8">The sequence shown here is derived from an EMBL/GenBank/DDBJ whole genome shotgun (WGS) entry which is preliminary data.</text>
</comment>
<dbReference type="SMART" id="SM00028">
    <property type="entry name" value="TPR"/>
    <property type="match status" value="8"/>
</dbReference>
<dbReference type="GO" id="GO:0005737">
    <property type="term" value="C:cytoplasm"/>
    <property type="evidence" value="ECO:0007669"/>
    <property type="project" value="TreeGrafter"/>
</dbReference>
<keyword evidence="5 7" id="KW-0802">TPR repeat</keyword>
<proteinExistence type="predicted"/>
<keyword evidence="9" id="KW-1185">Reference proteome</keyword>